<dbReference type="VEuPathDB" id="VectorBase:LOC119179779"/>
<reference evidence="2" key="1">
    <citation type="journal article" date="2020" name="Cell">
        <title>Large-Scale Comparative Analyses of Tick Genomes Elucidate Their Genetic Diversity and Vector Capacities.</title>
        <authorList>
            <consortium name="Tick Genome and Microbiome Consortium (TIGMIC)"/>
            <person name="Jia N."/>
            <person name="Wang J."/>
            <person name="Shi W."/>
            <person name="Du L."/>
            <person name="Sun Y."/>
            <person name="Zhan W."/>
            <person name="Jiang J.F."/>
            <person name="Wang Q."/>
            <person name="Zhang B."/>
            <person name="Ji P."/>
            <person name="Bell-Sakyi L."/>
            <person name="Cui X.M."/>
            <person name="Yuan T.T."/>
            <person name="Jiang B.G."/>
            <person name="Yang W.F."/>
            <person name="Lam T.T."/>
            <person name="Chang Q.C."/>
            <person name="Ding S.J."/>
            <person name="Wang X.J."/>
            <person name="Zhu J.G."/>
            <person name="Ruan X.D."/>
            <person name="Zhao L."/>
            <person name="Wei J.T."/>
            <person name="Ye R.Z."/>
            <person name="Que T.C."/>
            <person name="Du C.H."/>
            <person name="Zhou Y.H."/>
            <person name="Cheng J.X."/>
            <person name="Dai P.F."/>
            <person name="Guo W.B."/>
            <person name="Han X.H."/>
            <person name="Huang E.J."/>
            <person name="Li L.F."/>
            <person name="Wei W."/>
            <person name="Gao Y.C."/>
            <person name="Liu J.Z."/>
            <person name="Shao H.Z."/>
            <person name="Wang X."/>
            <person name="Wang C.C."/>
            <person name="Yang T.C."/>
            <person name="Huo Q.B."/>
            <person name="Li W."/>
            <person name="Chen H.Y."/>
            <person name="Chen S.E."/>
            <person name="Zhou L.G."/>
            <person name="Ni X.B."/>
            <person name="Tian J.H."/>
            <person name="Sheng Y."/>
            <person name="Liu T."/>
            <person name="Pan Y.S."/>
            <person name="Xia L.Y."/>
            <person name="Li J."/>
            <person name="Zhao F."/>
            <person name="Cao W.C."/>
        </authorList>
    </citation>
    <scope>NUCLEOTIDE SEQUENCE</scope>
    <source>
        <strain evidence="2">Rmic-2018</strain>
    </source>
</reference>
<dbReference type="Proteomes" id="UP000821866">
    <property type="component" value="Chromosome 1"/>
</dbReference>
<keyword evidence="3" id="KW-1185">Reference proteome</keyword>
<proteinExistence type="predicted"/>
<feature type="region of interest" description="Disordered" evidence="1">
    <location>
        <begin position="54"/>
        <end position="245"/>
    </location>
</feature>
<feature type="compositionally biased region" description="Basic and acidic residues" evidence="1">
    <location>
        <begin position="192"/>
        <end position="210"/>
    </location>
</feature>
<evidence type="ECO:0000256" key="1">
    <source>
        <dbReference type="SAM" id="MobiDB-lite"/>
    </source>
</evidence>
<comment type="caution">
    <text evidence="2">The sequence shown here is derived from an EMBL/GenBank/DDBJ whole genome shotgun (WGS) entry which is preliminary data.</text>
</comment>
<accession>A0A9J6F5F2</accession>
<feature type="compositionally biased region" description="Acidic residues" evidence="1">
    <location>
        <begin position="152"/>
        <end position="173"/>
    </location>
</feature>
<dbReference type="EMBL" id="JABSTU010000001">
    <property type="protein sequence ID" value="KAH8041461.1"/>
    <property type="molecule type" value="Genomic_DNA"/>
</dbReference>
<reference evidence="2" key="2">
    <citation type="submission" date="2021-09" db="EMBL/GenBank/DDBJ databases">
        <authorList>
            <person name="Jia N."/>
            <person name="Wang J."/>
            <person name="Shi W."/>
            <person name="Du L."/>
            <person name="Sun Y."/>
            <person name="Zhan W."/>
            <person name="Jiang J."/>
            <person name="Wang Q."/>
            <person name="Zhang B."/>
            <person name="Ji P."/>
            <person name="Sakyi L.B."/>
            <person name="Cui X."/>
            <person name="Yuan T."/>
            <person name="Jiang B."/>
            <person name="Yang W."/>
            <person name="Lam T.T.-Y."/>
            <person name="Chang Q."/>
            <person name="Ding S."/>
            <person name="Wang X."/>
            <person name="Zhu J."/>
            <person name="Ruan X."/>
            <person name="Zhao L."/>
            <person name="Wei J."/>
            <person name="Que T."/>
            <person name="Du C."/>
            <person name="Cheng J."/>
            <person name="Dai P."/>
            <person name="Han X."/>
            <person name="Huang E."/>
            <person name="Gao Y."/>
            <person name="Liu J."/>
            <person name="Shao H."/>
            <person name="Ye R."/>
            <person name="Li L."/>
            <person name="Wei W."/>
            <person name="Wang X."/>
            <person name="Wang C."/>
            <person name="Huo Q."/>
            <person name="Li W."/>
            <person name="Guo W."/>
            <person name="Chen H."/>
            <person name="Chen S."/>
            <person name="Zhou L."/>
            <person name="Zhou L."/>
            <person name="Ni X."/>
            <person name="Tian J."/>
            <person name="Zhou Y."/>
            <person name="Sheng Y."/>
            <person name="Liu T."/>
            <person name="Pan Y."/>
            <person name="Xia L."/>
            <person name="Li J."/>
            <person name="Zhao F."/>
            <person name="Cao W."/>
        </authorList>
    </citation>
    <scope>NUCLEOTIDE SEQUENCE</scope>
    <source>
        <strain evidence="2">Rmic-2018</strain>
        <tissue evidence="2">Larvae</tissue>
    </source>
</reference>
<evidence type="ECO:0000313" key="3">
    <source>
        <dbReference type="Proteomes" id="UP000821866"/>
    </source>
</evidence>
<dbReference type="AlphaFoldDB" id="A0A9J6F5F2"/>
<feature type="compositionally biased region" description="Basic and acidic residues" evidence="1">
    <location>
        <begin position="105"/>
        <end position="126"/>
    </location>
</feature>
<feature type="compositionally biased region" description="Acidic residues" evidence="1">
    <location>
        <begin position="181"/>
        <end position="191"/>
    </location>
</feature>
<organism evidence="2 3">
    <name type="scientific">Rhipicephalus microplus</name>
    <name type="common">Cattle tick</name>
    <name type="synonym">Boophilus microplus</name>
    <dbReference type="NCBI Taxonomy" id="6941"/>
    <lineage>
        <taxon>Eukaryota</taxon>
        <taxon>Metazoa</taxon>
        <taxon>Ecdysozoa</taxon>
        <taxon>Arthropoda</taxon>
        <taxon>Chelicerata</taxon>
        <taxon>Arachnida</taxon>
        <taxon>Acari</taxon>
        <taxon>Parasitiformes</taxon>
        <taxon>Ixodida</taxon>
        <taxon>Ixodoidea</taxon>
        <taxon>Ixodidae</taxon>
        <taxon>Rhipicephalinae</taxon>
        <taxon>Rhipicephalus</taxon>
        <taxon>Boophilus</taxon>
    </lineage>
</organism>
<protein>
    <submittedName>
        <fullName evidence="2">Uncharacterized protein</fullName>
    </submittedName>
</protein>
<name>A0A9J6F5F2_RHIMP</name>
<evidence type="ECO:0000313" key="2">
    <source>
        <dbReference type="EMBL" id="KAH8041461.1"/>
    </source>
</evidence>
<gene>
    <name evidence="2" type="ORF">HPB51_015823</name>
</gene>
<feature type="compositionally biased region" description="Basic and acidic residues" evidence="1">
    <location>
        <begin position="68"/>
        <end position="86"/>
    </location>
</feature>
<sequence>MPRRSVPESPWLNGMPPFVFCQQQFHPLVSYGPMCAPQNNHLLMGGGMAPDMTRFGGNISSRSNYGRSYDRQDRYRPRRGYNDRYGYRQGGYGYRDRKRQVPSGERSRSPAAKRETPQHDGTRKVQDQPSEQGEAAAAEDEVGEVSGVQADDLYDPAEPTTEDTVEETEAADGQEDHDTGEGAEEDANEAGDQEREGSVHQKEAAVRGERASTSTGIPASKAPAETRAQGIRIEAFRRQTSYQSR</sequence>